<organism evidence="2 3">
    <name type="scientific">Rhynocoris fuscipes</name>
    <dbReference type="NCBI Taxonomy" id="488301"/>
    <lineage>
        <taxon>Eukaryota</taxon>
        <taxon>Metazoa</taxon>
        <taxon>Ecdysozoa</taxon>
        <taxon>Arthropoda</taxon>
        <taxon>Hexapoda</taxon>
        <taxon>Insecta</taxon>
        <taxon>Pterygota</taxon>
        <taxon>Neoptera</taxon>
        <taxon>Paraneoptera</taxon>
        <taxon>Hemiptera</taxon>
        <taxon>Heteroptera</taxon>
        <taxon>Panheteroptera</taxon>
        <taxon>Cimicomorpha</taxon>
        <taxon>Reduviidae</taxon>
        <taxon>Harpactorinae</taxon>
        <taxon>Harpactorini</taxon>
        <taxon>Rhynocoris</taxon>
    </lineage>
</organism>
<feature type="region of interest" description="Disordered" evidence="1">
    <location>
        <begin position="258"/>
        <end position="289"/>
    </location>
</feature>
<keyword evidence="3" id="KW-1185">Reference proteome</keyword>
<evidence type="ECO:0000256" key="1">
    <source>
        <dbReference type="SAM" id="MobiDB-lite"/>
    </source>
</evidence>
<accession>A0AAW1DQN6</accession>
<evidence type="ECO:0000313" key="3">
    <source>
        <dbReference type="Proteomes" id="UP001461498"/>
    </source>
</evidence>
<comment type="caution">
    <text evidence="2">The sequence shown here is derived from an EMBL/GenBank/DDBJ whole genome shotgun (WGS) entry which is preliminary data.</text>
</comment>
<reference evidence="2 3" key="1">
    <citation type="submission" date="2022-12" db="EMBL/GenBank/DDBJ databases">
        <title>Chromosome-level genome assembly of true bugs.</title>
        <authorList>
            <person name="Ma L."/>
            <person name="Li H."/>
        </authorList>
    </citation>
    <scope>NUCLEOTIDE SEQUENCE [LARGE SCALE GENOMIC DNA]</scope>
    <source>
        <strain evidence="2">Lab_2022b</strain>
    </source>
</reference>
<dbReference type="Proteomes" id="UP001461498">
    <property type="component" value="Unassembled WGS sequence"/>
</dbReference>
<feature type="compositionally biased region" description="Basic and acidic residues" evidence="1">
    <location>
        <begin position="258"/>
        <end position="278"/>
    </location>
</feature>
<name>A0AAW1DQN6_9HEMI</name>
<sequence>MLANKEAPRLYAHIIKRSDDDFELAGLSEDKQLWCVLPTEHQNLKEHQVLMAKSSIKSAVSSIKPINGFRRVGVRIDADLKREYFDDDDNLCYKNFPLEESVISLENVSFSHNSQEEIFLIKRIKELETKLNLKEELKLHEIEKKFVLEKFDKTQNPAEWFAQFERECARHKVNNATNLIEALRFFLTGSPKIWYESNRWTVVRKAFNFKHLGGSLIDYALAKEKLCLEIEPTSTIFTRINMIVVGLPLEIQNELDNKGARKKRVEDKSEEKKNDKVKPGYSNSPRPKQNLSEVISKMPCFMCDSLGWPNRFHPTNVCRNKTLYASKKECNFIEAQNCSDDDAETMKIELDKKALN</sequence>
<dbReference type="EMBL" id="JAPXFL010000001">
    <property type="protein sequence ID" value="KAK9512050.1"/>
    <property type="molecule type" value="Genomic_DNA"/>
</dbReference>
<evidence type="ECO:0000313" key="2">
    <source>
        <dbReference type="EMBL" id="KAK9512050.1"/>
    </source>
</evidence>
<gene>
    <name evidence="2" type="ORF">O3M35_000562</name>
</gene>
<protein>
    <submittedName>
        <fullName evidence="2">Uncharacterized protein</fullName>
    </submittedName>
</protein>
<proteinExistence type="predicted"/>
<dbReference type="AlphaFoldDB" id="A0AAW1DQN6"/>